<protein>
    <submittedName>
        <fullName evidence="2">Uncharacterized protein</fullName>
    </submittedName>
</protein>
<feature type="compositionally biased region" description="Low complexity" evidence="1">
    <location>
        <begin position="10"/>
        <end position="31"/>
    </location>
</feature>
<reference evidence="2" key="1">
    <citation type="submission" date="2020-02" db="EMBL/GenBank/DDBJ databases">
        <authorList>
            <person name="Meier V. D."/>
        </authorList>
    </citation>
    <scope>NUCLEOTIDE SEQUENCE</scope>
    <source>
        <strain evidence="2">AVDCRST_MAG13</strain>
    </source>
</reference>
<name>A0A6J4RAM8_9ACTN</name>
<feature type="non-terminal residue" evidence="2">
    <location>
        <position position="1"/>
    </location>
</feature>
<sequence length="149" mass="16524">GERGRHGLRRPAAAPARAGGHAGHGQLAPARALRRRRGLGRRREPRRLRRGPRPPRGELHGGGDRRVGRRGLEQLPPQPGMDLPRPPRPGRLPGLPLPPREPRRFRRAARAARAPRGGRRAPRRSPARGDRARHAGELRGQQALELRPV</sequence>
<gene>
    <name evidence="2" type="ORF">AVDCRST_MAG13-291</name>
</gene>
<feature type="compositionally biased region" description="Basic and acidic residues" evidence="1">
    <location>
        <begin position="127"/>
        <end position="137"/>
    </location>
</feature>
<accession>A0A6J4RAM8</accession>
<evidence type="ECO:0000256" key="1">
    <source>
        <dbReference type="SAM" id="MobiDB-lite"/>
    </source>
</evidence>
<dbReference type="EMBL" id="CADCVO010000043">
    <property type="protein sequence ID" value="CAA9468849.1"/>
    <property type="molecule type" value="Genomic_DNA"/>
</dbReference>
<feature type="compositionally biased region" description="Basic and acidic residues" evidence="1">
    <location>
        <begin position="55"/>
        <end position="72"/>
    </location>
</feature>
<organism evidence="2">
    <name type="scientific">uncultured Solirubrobacteraceae bacterium</name>
    <dbReference type="NCBI Taxonomy" id="1162706"/>
    <lineage>
        <taxon>Bacteria</taxon>
        <taxon>Bacillati</taxon>
        <taxon>Actinomycetota</taxon>
        <taxon>Thermoleophilia</taxon>
        <taxon>Solirubrobacterales</taxon>
        <taxon>Solirubrobacteraceae</taxon>
        <taxon>environmental samples</taxon>
    </lineage>
</organism>
<feature type="compositionally biased region" description="Basic residues" evidence="1">
    <location>
        <begin position="116"/>
        <end position="126"/>
    </location>
</feature>
<feature type="region of interest" description="Disordered" evidence="1">
    <location>
        <begin position="1"/>
        <end position="149"/>
    </location>
</feature>
<evidence type="ECO:0000313" key="2">
    <source>
        <dbReference type="EMBL" id="CAA9468849.1"/>
    </source>
</evidence>
<dbReference type="AlphaFoldDB" id="A0A6J4RAM8"/>
<feature type="compositionally biased region" description="Pro residues" evidence="1">
    <location>
        <begin position="76"/>
        <end position="99"/>
    </location>
</feature>
<feature type="non-terminal residue" evidence="2">
    <location>
        <position position="149"/>
    </location>
</feature>
<feature type="compositionally biased region" description="Basic residues" evidence="1">
    <location>
        <begin position="32"/>
        <end position="53"/>
    </location>
</feature>
<proteinExistence type="predicted"/>